<feature type="domain" description="Methyltransferase type 12" evidence="1">
    <location>
        <begin position="53"/>
        <end position="149"/>
    </location>
</feature>
<evidence type="ECO:0000259" key="1">
    <source>
        <dbReference type="Pfam" id="PF08242"/>
    </source>
</evidence>
<dbReference type="InterPro" id="IPR029063">
    <property type="entry name" value="SAM-dependent_MTases_sf"/>
</dbReference>
<evidence type="ECO:0000313" key="3">
    <source>
        <dbReference type="Proteomes" id="UP000002191"/>
    </source>
</evidence>
<proteinExistence type="predicted"/>
<dbReference type="Gene3D" id="3.40.50.150">
    <property type="entry name" value="Vaccinia Virus protein VP39"/>
    <property type="match status" value="1"/>
</dbReference>
<name>E6VZL7_PSEA9</name>
<accession>E6VZL7</accession>
<keyword evidence="2" id="KW-0489">Methyltransferase</keyword>
<dbReference type="GO" id="GO:0032259">
    <property type="term" value="P:methylation"/>
    <property type="evidence" value="ECO:0007669"/>
    <property type="project" value="UniProtKB-KW"/>
</dbReference>
<organism evidence="2 3">
    <name type="scientific">Pseudodesulfovibrio aespoeensis (strain ATCC 700646 / DSM 10631 / Aspo-2)</name>
    <name type="common">Desulfovibrio aespoeensis</name>
    <dbReference type="NCBI Taxonomy" id="643562"/>
    <lineage>
        <taxon>Bacteria</taxon>
        <taxon>Pseudomonadati</taxon>
        <taxon>Thermodesulfobacteriota</taxon>
        <taxon>Desulfovibrionia</taxon>
        <taxon>Desulfovibrionales</taxon>
        <taxon>Desulfovibrionaceae</taxon>
    </lineage>
</organism>
<dbReference type="CDD" id="cd02440">
    <property type="entry name" value="AdoMet_MTases"/>
    <property type="match status" value="1"/>
</dbReference>
<keyword evidence="2" id="KW-0808">Transferase</keyword>
<dbReference type="InterPro" id="IPR013217">
    <property type="entry name" value="Methyltransf_12"/>
</dbReference>
<dbReference type="Pfam" id="PF08242">
    <property type="entry name" value="Methyltransf_12"/>
    <property type="match status" value="1"/>
</dbReference>
<dbReference type="GO" id="GO:0008168">
    <property type="term" value="F:methyltransferase activity"/>
    <property type="evidence" value="ECO:0007669"/>
    <property type="project" value="UniProtKB-KW"/>
</dbReference>
<dbReference type="Proteomes" id="UP000002191">
    <property type="component" value="Chromosome"/>
</dbReference>
<reference evidence="3" key="1">
    <citation type="submission" date="2010-12" db="EMBL/GenBank/DDBJ databases">
        <title>Complete sequence of Desulfovibrio aespoeensis Aspo-2.</title>
        <authorList>
            <consortium name="US DOE Joint Genome Institute"/>
            <person name="Lucas S."/>
            <person name="Copeland A."/>
            <person name="Lapidus A."/>
            <person name="Cheng J.-F."/>
            <person name="Goodwin L."/>
            <person name="Pitluck S."/>
            <person name="Chertkov O."/>
            <person name="Misra M."/>
            <person name="Detter J.C."/>
            <person name="Han C."/>
            <person name="Tapia R."/>
            <person name="Land M."/>
            <person name="Hauser L."/>
            <person name="Kyrpides N."/>
            <person name="Ivanova N."/>
            <person name="Ovchinnikova G."/>
            <person name="Pedersen K."/>
            <person name="Jagevall S."/>
            <person name="Hazen T."/>
            <person name="Woyke T."/>
        </authorList>
    </citation>
    <scope>NUCLEOTIDE SEQUENCE [LARGE SCALE GENOMIC DNA]</scope>
    <source>
        <strain evidence="3">ATCC 700646 / DSM 10631 / Aspo-2</strain>
    </source>
</reference>
<dbReference type="RefSeq" id="WP_013513662.1">
    <property type="nucleotide sequence ID" value="NC_014844.1"/>
</dbReference>
<dbReference type="eggNOG" id="COG2264">
    <property type="taxonomic scope" value="Bacteria"/>
</dbReference>
<sequence>MNRDMPMSERFAFGENWRRFLGDLSDERIDEAQWSLVDMLGDGRQFEGRHFFDIGCGSGLFSLAARNLGAEVVSIDFDPESVECARYLKEKYHPGDEKWRIMRGSVLDREFMAQCGQADIVYSWGVLHHTGSMWEAMANALDAVADRGLVHLAIYNDQGGYSDRWKTIKRWYVGMPKWARPLLCTAVLVVREAKPTLGQLLRLRNPWNYWMSKKQERGMSFWTNVADWVGGYPFEVAKPEEVFDFCRARGFVLLRLRTNRGEAGCNEFVLRKGGVV</sequence>
<dbReference type="AlphaFoldDB" id="E6VZL7"/>
<evidence type="ECO:0000313" key="2">
    <source>
        <dbReference type="EMBL" id="ADU61731.1"/>
    </source>
</evidence>
<protein>
    <submittedName>
        <fullName evidence="2">Methyltransferase type 12</fullName>
    </submittedName>
</protein>
<dbReference type="HOGENOM" id="CLU_057664_0_0_7"/>
<dbReference type="EMBL" id="CP002431">
    <property type="protein sequence ID" value="ADU61731.1"/>
    <property type="molecule type" value="Genomic_DNA"/>
</dbReference>
<gene>
    <name evidence="2" type="ordered locus">Daes_0714</name>
</gene>
<keyword evidence="3" id="KW-1185">Reference proteome</keyword>
<dbReference type="STRING" id="643562.Daes_0714"/>
<dbReference type="SUPFAM" id="SSF53335">
    <property type="entry name" value="S-adenosyl-L-methionine-dependent methyltransferases"/>
    <property type="match status" value="1"/>
</dbReference>
<dbReference type="KEGG" id="das:Daes_0714"/>
<reference evidence="2 3" key="2">
    <citation type="journal article" date="2014" name="Genome Announc.">
        <title>Complete Genome Sequence of the Subsurface, Mesophilic Sulfate-Reducing Bacterium Desulfovibrio aespoeensis Aspo-2.</title>
        <authorList>
            <person name="Pedersen K."/>
            <person name="Bengtsson A."/>
            <person name="Edlund J."/>
            <person name="Rabe L."/>
            <person name="Hazen T."/>
            <person name="Chakraborty R."/>
            <person name="Goodwin L."/>
            <person name="Shapiro N."/>
        </authorList>
    </citation>
    <scope>NUCLEOTIDE SEQUENCE [LARGE SCALE GENOMIC DNA]</scope>
    <source>
        <strain evidence="3">ATCC 700646 / DSM 10631 / Aspo-2</strain>
    </source>
</reference>